<comment type="caution">
    <text evidence="4">The sequence shown here is derived from an EMBL/GenBank/DDBJ whole genome shotgun (WGS) entry which is preliminary data.</text>
</comment>
<sequence length="157" mass="18081">MKKYDKLLDLMEKINEKVRQESYISKLGIPSLIVSLLAFQAEVKELRLDLHMDEEIRMQSLRHPEAAEALIRSLLDDFRKEAVSFPDDNRLQLHLSKYPGGIGLAARYEGGYDPKRVRFAESAIRSMGIDRYGWTVEARYGEGQVEWTVRLPASHDS</sequence>
<reference evidence="4 5" key="1">
    <citation type="submission" date="2022-12" db="EMBL/GenBank/DDBJ databases">
        <title>Draft genome sequence of Paenibacillus sp. dW9.</title>
        <authorList>
            <person name="Choi E.-W."/>
            <person name="Kim D.-U."/>
        </authorList>
    </citation>
    <scope>NUCLEOTIDE SEQUENCE [LARGE SCALE GENOMIC DNA]</scope>
    <source>
        <strain evidence="5">dW9</strain>
    </source>
</reference>
<evidence type="ECO:0008006" key="6">
    <source>
        <dbReference type="Google" id="ProtNLM"/>
    </source>
</evidence>
<evidence type="ECO:0000256" key="2">
    <source>
        <dbReference type="ARBA" id="ARBA00022679"/>
    </source>
</evidence>
<dbReference type="EMBL" id="JAQAGZ010000007">
    <property type="protein sequence ID" value="MCZ8513360.1"/>
    <property type="molecule type" value="Genomic_DNA"/>
</dbReference>
<proteinExistence type="predicted"/>
<evidence type="ECO:0000313" key="5">
    <source>
        <dbReference type="Proteomes" id="UP001527882"/>
    </source>
</evidence>
<dbReference type="InterPro" id="IPR016120">
    <property type="entry name" value="Sig_transdc_His_kin_SpoOB"/>
</dbReference>
<accession>A0ABT4Q910</accession>
<dbReference type="RefSeq" id="WP_269881856.1">
    <property type="nucleotide sequence ID" value="NZ_JAQAGZ010000007.1"/>
</dbReference>
<keyword evidence="2" id="KW-0808">Transferase</keyword>
<name>A0ABT4Q910_9BACL</name>
<keyword evidence="5" id="KW-1185">Reference proteome</keyword>
<protein>
    <recommendedName>
        <fullName evidence="6">Sensor histidine kinase</fullName>
    </recommendedName>
</protein>
<organism evidence="4 5">
    <name type="scientific">Paenibacillus gyeongsangnamensis</name>
    <dbReference type="NCBI Taxonomy" id="3388067"/>
    <lineage>
        <taxon>Bacteria</taxon>
        <taxon>Bacillati</taxon>
        <taxon>Bacillota</taxon>
        <taxon>Bacilli</taxon>
        <taxon>Bacillales</taxon>
        <taxon>Paenibacillaceae</taxon>
        <taxon>Paenibacillus</taxon>
    </lineage>
</organism>
<dbReference type="SUPFAM" id="SSF55890">
    <property type="entry name" value="Sporulation response regulatory protein Spo0B"/>
    <property type="match status" value="1"/>
</dbReference>
<evidence type="ECO:0000256" key="3">
    <source>
        <dbReference type="ARBA" id="ARBA00022777"/>
    </source>
</evidence>
<gene>
    <name evidence="4" type="ORF">O9H85_13165</name>
</gene>
<evidence type="ECO:0000256" key="1">
    <source>
        <dbReference type="ARBA" id="ARBA00022553"/>
    </source>
</evidence>
<keyword evidence="3" id="KW-0418">Kinase</keyword>
<keyword evidence="1" id="KW-0597">Phosphoprotein</keyword>
<dbReference type="Proteomes" id="UP001527882">
    <property type="component" value="Unassembled WGS sequence"/>
</dbReference>
<evidence type="ECO:0000313" key="4">
    <source>
        <dbReference type="EMBL" id="MCZ8513360.1"/>
    </source>
</evidence>